<dbReference type="Proteomes" id="UP000280296">
    <property type="component" value="Unassembled WGS sequence"/>
</dbReference>
<evidence type="ECO:0000313" key="1">
    <source>
        <dbReference type="EMBL" id="RUL85008.1"/>
    </source>
</evidence>
<dbReference type="InterPro" id="IPR021952">
    <property type="entry name" value="Flpp3-like"/>
</dbReference>
<sequence length="197" mass="20366">MTVRAKVAAGRIARGIGGPALLILGLSGCQTTGPIGQGGPSLVVPTYSYTSGMASQGFARPRTEVEAALGEAMDDLQIRRVGLVEADAEATRVHGRTADGRRVDLTLLDRGPATEARVRVGLFGDEDAARTVLNRLAAHLGTLPAEASPMQDLTGLATDANADADPATIPYFSRQAVPDSVMLRGFGEANGTSSLLP</sequence>
<reference evidence="1 2" key="1">
    <citation type="submission" date="2018-12" db="EMBL/GenBank/DDBJ databases">
        <authorList>
            <person name="Toschakov S.V."/>
        </authorList>
    </citation>
    <scope>NUCLEOTIDE SEQUENCE [LARGE SCALE GENOMIC DNA]</scope>
    <source>
        <strain evidence="1 2">GM2012</strain>
    </source>
</reference>
<proteinExistence type="predicted"/>
<evidence type="ECO:0000313" key="2">
    <source>
        <dbReference type="Proteomes" id="UP000280296"/>
    </source>
</evidence>
<reference evidence="1 2" key="2">
    <citation type="submission" date="2019-01" db="EMBL/GenBank/DDBJ databases">
        <title>Tautonia sociabilis, a novel thermotolerant planctomycete of Isosphaeraceae family, isolated from a 4000 m deep subterranean habitat.</title>
        <authorList>
            <person name="Kovaleva O.L."/>
            <person name="Elcheninov A.G."/>
            <person name="Van Heerden E."/>
            <person name="Toshchakov S.V."/>
            <person name="Novikov A."/>
            <person name="Bonch-Osmolovskaya E.A."/>
            <person name="Kublanov I.V."/>
        </authorList>
    </citation>
    <scope>NUCLEOTIDE SEQUENCE [LARGE SCALE GENOMIC DNA]</scope>
    <source>
        <strain evidence="1 2">GM2012</strain>
    </source>
</reference>
<dbReference type="EMBL" id="RYZH01000043">
    <property type="protein sequence ID" value="RUL85008.1"/>
    <property type="molecule type" value="Genomic_DNA"/>
</dbReference>
<name>A0A432MFK4_9BACT</name>
<comment type="caution">
    <text evidence="1">The sequence shown here is derived from an EMBL/GenBank/DDBJ whole genome shotgun (WGS) entry which is preliminary data.</text>
</comment>
<organism evidence="1 2">
    <name type="scientific">Tautonia sociabilis</name>
    <dbReference type="NCBI Taxonomy" id="2080755"/>
    <lineage>
        <taxon>Bacteria</taxon>
        <taxon>Pseudomonadati</taxon>
        <taxon>Planctomycetota</taxon>
        <taxon>Planctomycetia</taxon>
        <taxon>Isosphaerales</taxon>
        <taxon>Isosphaeraceae</taxon>
        <taxon>Tautonia</taxon>
    </lineage>
</organism>
<gene>
    <name evidence="1" type="ORF">TsocGM_19390</name>
</gene>
<protein>
    <submittedName>
        <fullName evidence="1">DUF3568 family protein</fullName>
    </submittedName>
</protein>
<dbReference type="AlphaFoldDB" id="A0A432MFK4"/>
<dbReference type="RefSeq" id="WP_126727115.1">
    <property type="nucleotide sequence ID" value="NZ_RYZH01000043.1"/>
</dbReference>
<accession>A0A432MFK4</accession>
<dbReference type="OrthoDB" id="282831at2"/>
<dbReference type="Pfam" id="PF12092">
    <property type="entry name" value="DUF3568"/>
    <property type="match status" value="1"/>
</dbReference>
<dbReference type="PROSITE" id="PS51257">
    <property type="entry name" value="PROKAR_LIPOPROTEIN"/>
    <property type="match status" value="1"/>
</dbReference>
<keyword evidence="2" id="KW-1185">Reference proteome</keyword>